<keyword evidence="9" id="KW-1185">Reference proteome</keyword>
<dbReference type="EMBL" id="QNUK01000530">
    <property type="protein sequence ID" value="KAF5892053.1"/>
    <property type="molecule type" value="Genomic_DNA"/>
</dbReference>
<accession>A0A8J4X3V9</accession>
<reference evidence="8" key="1">
    <citation type="submission" date="2020-07" db="EMBL/GenBank/DDBJ databases">
        <title>Clarias magur genome sequencing, assembly and annotation.</title>
        <authorList>
            <person name="Kushwaha B."/>
            <person name="Kumar R."/>
            <person name="Das P."/>
            <person name="Joshi C.G."/>
            <person name="Kumar D."/>
            <person name="Nagpure N.S."/>
            <person name="Pandey M."/>
            <person name="Agarwal S."/>
            <person name="Srivastava S."/>
            <person name="Singh M."/>
            <person name="Sahoo L."/>
            <person name="Jayasankar P."/>
            <person name="Meher P.K."/>
            <person name="Koringa P.G."/>
            <person name="Iquebal M.A."/>
            <person name="Das S.P."/>
            <person name="Bit A."/>
            <person name="Patnaik S."/>
            <person name="Patel N."/>
            <person name="Shah T.M."/>
            <person name="Hinsu A."/>
            <person name="Jena J.K."/>
        </authorList>
    </citation>
    <scope>NUCLEOTIDE SEQUENCE</scope>
    <source>
        <strain evidence="8">CIFAMagur01</strain>
        <tissue evidence="8">Testis</tissue>
    </source>
</reference>
<comment type="caution">
    <text evidence="8">The sequence shown here is derived from an EMBL/GenBank/DDBJ whole genome shotgun (WGS) entry which is preliminary data.</text>
</comment>
<organism evidence="8 9">
    <name type="scientific">Clarias magur</name>
    <name type="common">Asian catfish</name>
    <name type="synonym">Macropteronotus magur</name>
    <dbReference type="NCBI Taxonomy" id="1594786"/>
    <lineage>
        <taxon>Eukaryota</taxon>
        <taxon>Metazoa</taxon>
        <taxon>Chordata</taxon>
        <taxon>Craniata</taxon>
        <taxon>Vertebrata</taxon>
        <taxon>Euteleostomi</taxon>
        <taxon>Actinopterygii</taxon>
        <taxon>Neopterygii</taxon>
        <taxon>Teleostei</taxon>
        <taxon>Ostariophysi</taxon>
        <taxon>Siluriformes</taxon>
        <taxon>Clariidae</taxon>
        <taxon>Clarias</taxon>
    </lineage>
</organism>
<evidence type="ECO:0000256" key="2">
    <source>
        <dbReference type="ARBA" id="ARBA00022741"/>
    </source>
</evidence>
<dbReference type="InterPro" id="IPR036543">
    <property type="entry name" value="Guanylate-bd_C_sf"/>
</dbReference>
<evidence type="ECO:0000313" key="9">
    <source>
        <dbReference type="Proteomes" id="UP000727407"/>
    </source>
</evidence>
<dbReference type="FunFam" id="3.40.50.300:FF:002830">
    <property type="entry name" value="Guanylate-binding protein 2"/>
    <property type="match status" value="1"/>
</dbReference>
<keyword evidence="4" id="KW-0391">Immunity</keyword>
<evidence type="ECO:0000259" key="7">
    <source>
        <dbReference type="PROSITE" id="PS51715"/>
    </source>
</evidence>
<protein>
    <submittedName>
        <fullName evidence="8">Guanylate-binding protein 1-like</fullName>
    </submittedName>
</protein>
<dbReference type="Gene3D" id="1.20.1000.10">
    <property type="entry name" value="Guanylate-binding protein, C-terminal domain"/>
    <property type="match status" value="1"/>
</dbReference>
<dbReference type="Pfam" id="PF02841">
    <property type="entry name" value="GBP_C"/>
    <property type="match status" value="1"/>
</dbReference>
<evidence type="ECO:0000256" key="3">
    <source>
        <dbReference type="ARBA" id="ARBA00022801"/>
    </source>
</evidence>
<dbReference type="CDD" id="cd16269">
    <property type="entry name" value="GBP_C"/>
    <property type="match status" value="1"/>
</dbReference>
<sequence>MCSPMAEPICLVENVDGSLCVNAGAVAHLSKYNQPVVVVSVVGLYRTGKSYILNRLAGKQTGFALGSTIESKTKGIWMWCVPHPYNAGQTLVLLDTEGLGDVDKGDSKNDAWIFCLAVLLSSTLVYNSRGTIDNTAVEKLHYVTELAEQIKIKSPTSKAAEEEEEEDYTFVQYFPNFIWAVRDFSLELELEKRGRVTEDEYLDFALQLKKGLGVKNSNYNLPRQCIRNYFPTRKCFVFPFPASQEKMVCLESLDESEIVPRFLDVTKQFCDYVFAASKIKTLKGGYKVTGRIFGHLVQSYVETISSGKVPCLENAVVVMAKIENQAALQEGLKVYQSGMEKVKSMFPVNLNTLSAEHQKMSRMASTEFMKRSFKDEGQEYFNKLTEAVDQHYAELIAQNMEASDKKCQQILIDLYEKMNDCVQRGEYAKPGGYKLYCTHRGDVITQYNSHPNKGNQADEVLERFMSEKSVEAKIILQTDEQLTESEKKIQ</sequence>
<dbReference type="Pfam" id="PF02263">
    <property type="entry name" value="GBP"/>
    <property type="match status" value="1"/>
</dbReference>
<dbReference type="InterPro" id="IPR027417">
    <property type="entry name" value="P-loop_NTPase"/>
</dbReference>
<evidence type="ECO:0000313" key="8">
    <source>
        <dbReference type="EMBL" id="KAF5892053.1"/>
    </source>
</evidence>
<dbReference type="AlphaFoldDB" id="A0A8J4X3V9"/>
<dbReference type="Gene3D" id="3.40.50.300">
    <property type="entry name" value="P-loop containing nucleotide triphosphate hydrolases"/>
    <property type="match status" value="1"/>
</dbReference>
<dbReference type="InterPro" id="IPR003191">
    <property type="entry name" value="Guanylate-bd/ATL_C"/>
</dbReference>
<dbReference type="GO" id="GO:0005525">
    <property type="term" value="F:GTP binding"/>
    <property type="evidence" value="ECO:0007669"/>
    <property type="project" value="UniProtKB-KW"/>
</dbReference>
<keyword evidence="5" id="KW-0342">GTP-binding</keyword>
<dbReference type="SUPFAM" id="SSF52540">
    <property type="entry name" value="P-loop containing nucleoside triphosphate hydrolases"/>
    <property type="match status" value="1"/>
</dbReference>
<dbReference type="PROSITE" id="PS51715">
    <property type="entry name" value="G_GB1_RHD3"/>
    <property type="match status" value="1"/>
</dbReference>
<dbReference type="CDD" id="cd01851">
    <property type="entry name" value="GBP"/>
    <property type="match status" value="1"/>
</dbReference>
<proteinExistence type="inferred from homology"/>
<keyword evidence="2" id="KW-0547">Nucleotide-binding</keyword>
<evidence type="ECO:0000256" key="1">
    <source>
        <dbReference type="ARBA" id="ARBA00022588"/>
    </source>
</evidence>
<feature type="domain" description="GB1/RHD3-type G" evidence="7">
    <location>
        <begin position="33"/>
        <end position="278"/>
    </location>
</feature>
<evidence type="ECO:0000256" key="6">
    <source>
        <dbReference type="PROSITE-ProRule" id="PRU01052"/>
    </source>
</evidence>
<dbReference type="InterPro" id="IPR015894">
    <property type="entry name" value="Guanylate-bd_N"/>
</dbReference>
<dbReference type="Proteomes" id="UP000727407">
    <property type="component" value="Unassembled WGS sequence"/>
</dbReference>
<dbReference type="GO" id="GO:0003924">
    <property type="term" value="F:GTPase activity"/>
    <property type="evidence" value="ECO:0007669"/>
    <property type="project" value="InterPro"/>
</dbReference>
<evidence type="ECO:0000256" key="5">
    <source>
        <dbReference type="ARBA" id="ARBA00023134"/>
    </source>
</evidence>
<dbReference type="GO" id="GO:0045087">
    <property type="term" value="P:innate immune response"/>
    <property type="evidence" value="ECO:0007669"/>
    <property type="project" value="UniProtKB-KW"/>
</dbReference>
<comment type="similarity">
    <text evidence="6">Belongs to the TRAFAC class dynamin-like GTPase superfamily. GB1/RHD3 GTPase family.</text>
</comment>
<dbReference type="OrthoDB" id="2135133at2759"/>
<gene>
    <name evidence="8" type="ORF">DAT39_018251</name>
</gene>
<dbReference type="SUPFAM" id="SSF48340">
    <property type="entry name" value="Interferon-induced guanylate-binding protein 1 (GBP1), C-terminal domain"/>
    <property type="match status" value="1"/>
</dbReference>
<keyword evidence="3" id="KW-0378">Hydrolase</keyword>
<name>A0A8J4X3V9_CLAMG</name>
<dbReference type="PANTHER" id="PTHR10751">
    <property type="entry name" value="GUANYLATE BINDING PROTEIN"/>
    <property type="match status" value="1"/>
</dbReference>
<keyword evidence="1" id="KW-0399">Innate immunity</keyword>
<dbReference type="InterPro" id="IPR037684">
    <property type="entry name" value="GBP_C"/>
</dbReference>
<feature type="non-terminal residue" evidence="8">
    <location>
        <position position="1"/>
    </location>
</feature>
<evidence type="ECO:0000256" key="4">
    <source>
        <dbReference type="ARBA" id="ARBA00022859"/>
    </source>
</evidence>
<dbReference type="InterPro" id="IPR030386">
    <property type="entry name" value="G_GB1_RHD3_dom"/>
</dbReference>